<dbReference type="PANTHER" id="PTHR23019">
    <property type="entry name" value="NUCLEAR PORE MEMBRANE GLYCOPROTEIN GP210-RELATED"/>
    <property type="match status" value="1"/>
</dbReference>
<gene>
    <name evidence="2" type="ORF">HPG69_006251</name>
</gene>
<keyword evidence="3" id="KW-1185">Reference proteome</keyword>
<evidence type="ECO:0000313" key="2">
    <source>
        <dbReference type="EMBL" id="KAF5920956.1"/>
    </source>
</evidence>
<evidence type="ECO:0000259" key="1">
    <source>
        <dbReference type="Pfam" id="PF25354"/>
    </source>
</evidence>
<dbReference type="GO" id="GO:0005643">
    <property type="term" value="C:nuclear pore"/>
    <property type="evidence" value="ECO:0007669"/>
    <property type="project" value="TreeGrafter"/>
</dbReference>
<protein>
    <recommendedName>
        <fullName evidence="1">NUP210 Ig-like domain-containing protein</fullName>
    </recommendedName>
</protein>
<dbReference type="EMBL" id="JACDTQ010001846">
    <property type="protein sequence ID" value="KAF5920956.1"/>
    <property type="molecule type" value="Genomic_DNA"/>
</dbReference>
<dbReference type="Pfam" id="PF25354">
    <property type="entry name" value="Ig_NUP210_16th"/>
    <property type="match status" value="1"/>
</dbReference>
<comment type="caution">
    <text evidence="2">The sequence shown here is derived from an EMBL/GenBank/DDBJ whole genome shotgun (WGS) entry which is preliminary data.</text>
</comment>
<accession>A0A7J7EZT5</accession>
<dbReference type="InterPro" id="IPR057586">
    <property type="entry name" value="Ig_NUP210_16th"/>
</dbReference>
<sequence length="372" mass="39139">MTVIFTVHFLNISGDIFHAHNSVLNFAANSVWDTEHVGLSDFVPLPILQALSRELSRAVVVGDDLCLASVLVSLEGLPGTWSSSANSILHIDPKTGVAVAWDAGSVTVYYEVAGHLRTYKEIVVSVLQRIVARHVCPVHTSFQEAAASTVAVTVGHQSSNLRGTGLGGLAGALLGVVVSAFHAQTHANSGECIWPQLAHSFWLLRIPGTKLVPPHSFTERPAASGAVGRSGGQPSSTCGPPLGQGVCGYLCSVVTHRLTDKQLRHLSMKTTALVVTASIPGSAFSGEQVGAEVPFSPGLYADQAGILLSNHCTNSEVKVFGAMEILENLEVKSGSPAVLAFVKEKSLGLPSFLTYTVSRTPRPAARGLCPPR</sequence>
<reference evidence="2 3" key="1">
    <citation type="journal article" date="2020" name="Mol. Biol. Evol.">
        <title>Interspecific Gene Flow and the Evolution of Specialization in Black and White Rhinoceros.</title>
        <authorList>
            <person name="Moodley Y."/>
            <person name="Westbury M.V."/>
            <person name="Russo I.M."/>
            <person name="Gopalakrishnan S."/>
            <person name="Rakotoarivelo A."/>
            <person name="Olsen R.A."/>
            <person name="Prost S."/>
            <person name="Tunstall T."/>
            <person name="Ryder O.A."/>
            <person name="Dalen L."/>
            <person name="Bruford M.W."/>
        </authorList>
    </citation>
    <scope>NUCLEOTIDE SEQUENCE [LARGE SCALE GENOMIC DNA]</scope>
    <source>
        <strain evidence="2">SBR-YM</strain>
        <tissue evidence="2">Skin</tissue>
    </source>
</reference>
<name>A0A7J7EZT5_DICBM</name>
<proteinExistence type="predicted"/>
<dbReference type="PANTHER" id="PTHR23019:SF2">
    <property type="entry name" value="NUCLEAR PORE MEMBRANE GLYCOPROTEIN 210"/>
    <property type="match status" value="1"/>
</dbReference>
<evidence type="ECO:0000313" key="3">
    <source>
        <dbReference type="Proteomes" id="UP000551758"/>
    </source>
</evidence>
<dbReference type="AlphaFoldDB" id="A0A7J7EZT5"/>
<organism evidence="2 3">
    <name type="scientific">Diceros bicornis minor</name>
    <name type="common">South-central black rhinoceros</name>
    <dbReference type="NCBI Taxonomy" id="77932"/>
    <lineage>
        <taxon>Eukaryota</taxon>
        <taxon>Metazoa</taxon>
        <taxon>Chordata</taxon>
        <taxon>Craniata</taxon>
        <taxon>Vertebrata</taxon>
        <taxon>Euteleostomi</taxon>
        <taxon>Mammalia</taxon>
        <taxon>Eutheria</taxon>
        <taxon>Laurasiatheria</taxon>
        <taxon>Perissodactyla</taxon>
        <taxon>Rhinocerotidae</taxon>
        <taxon>Diceros</taxon>
    </lineage>
</organism>
<dbReference type="Proteomes" id="UP000551758">
    <property type="component" value="Unassembled WGS sequence"/>
</dbReference>
<feature type="domain" description="NUP210 Ig-like" evidence="1">
    <location>
        <begin position="52"/>
        <end position="121"/>
    </location>
</feature>
<dbReference type="InterPro" id="IPR045197">
    <property type="entry name" value="NUP210-like"/>
</dbReference>